<accession>A0A4P2VQ50</accession>
<name>A0A4P2VQ50_FLUSA</name>
<feature type="domain" description="Nitroreductase" evidence="4">
    <location>
        <begin position="10"/>
        <end position="184"/>
    </location>
</feature>
<protein>
    <submittedName>
        <fullName evidence="5">NAD(P)H-dependent oxidoreductase</fullName>
    </submittedName>
</protein>
<keyword evidence="3" id="KW-0560">Oxidoreductase</keyword>
<dbReference type="OrthoDB" id="5293878at2"/>
<dbReference type="InterPro" id="IPR000415">
    <property type="entry name" value="Nitroreductase-like"/>
</dbReference>
<dbReference type="EMBL" id="AP019368">
    <property type="protein sequence ID" value="BBH54460.1"/>
    <property type="molecule type" value="Genomic_DNA"/>
</dbReference>
<dbReference type="PANTHER" id="PTHR43673:SF10">
    <property type="entry name" value="NADH DEHYDROGENASE_NAD(P)H NITROREDUCTASE XCC3605-RELATED"/>
    <property type="match status" value="1"/>
</dbReference>
<dbReference type="SUPFAM" id="SSF55469">
    <property type="entry name" value="FMN-dependent nitroreductase-like"/>
    <property type="match status" value="1"/>
</dbReference>
<keyword evidence="2" id="KW-0521">NADP</keyword>
<evidence type="ECO:0000256" key="2">
    <source>
        <dbReference type="ARBA" id="ARBA00022857"/>
    </source>
</evidence>
<evidence type="ECO:0000313" key="5">
    <source>
        <dbReference type="EMBL" id="BBH54460.1"/>
    </source>
</evidence>
<dbReference type="InterPro" id="IPR033878">
    <property type="entry name" value="NfsB-like"/>
</dbReference>
<dbReference type="InterPro" id="IPR029479">
    <property type="entry name" value="Nitroreductase"/>
</dbReference>
<dbReference type="AlphaFoldDB" id="A0A4P2VQ50"/>
<dbReference type="KEGG" id="sbf:JCM31447_29310"/>
<dbReference type="PANTHER" id="PTHR43673">
    <property type="entry name" value="NAD(P)H NITROREDUCTASE YDGI-RELATED"/>
    <property type="match status" value="1"/>
</dbReference>
<dbReference type="Proteomes" id="UP000291236">
    <property type="component" value="Chromosome"/>
</dbReference>
<evidence type="ECO:0000259" key="4">
    <source>
        <dbReference type="Pfam" id="PF00881"/>
    </source>
</evidence>
<dbReference type="Gene3D" id="3.40.109.10">
    <property type="entry name" value="NADH Oxidase"/>
    <property type="match status" value="1"/>
</dbReference>
<comment type="similarity">
    <text evidence="1">Belongs to the nitroreductase family.</text>
</comment>
<reference evidence="5 6" key="1">
    <citation type="submission" date="2018-12" db="EMBL/GenBank/DDBJ databases">
        <title>Rubrispira sanarue gen. nov., sp., nov., a member of the order Silvanigrellales, isolated from a brackish lake in Hamamatsu Japan.</title>
        <authorList>
            <person name="Maejima Y."/>
            <person name="Iino T."/>
            <person name="Muraguchi Y."/>
            <person name="Fukuda K."/>
            <person name="Nojiri H."/>
            <person name="Ohkuma M."/>
            <person name="Moriuchi R."/>
            <person name="Dohra H."/>
            <person name="Kimbara K."/>
            <person name="Shintani M."/>
        </authorList>
    </citation>
    <scope>NUCLEOTIDE SEQUENCE [LARGE SCALE GENOMIC DNA]</scope>
    <source>
        <strain evidence="5 6">RF1110005</strain>
    </source>
</reference>
<evidence type="ECO:0000256" key="3">
    <source>
        <dbReference type="ARBA" id="ARBA00023002"/>
    </source>
</evidence>
<proteinExistence type="inferred from homology"/>
<dbReference type="CDD" id="cd02149">
    <property type="entry name" value="NfsB-like"/>
    <property type="match status" value="1"/>
</dbReference>
<dbReference type="RefSeq" id="WP_130612239.1">
    <property type="nucleotide sequence ID" value="NZ_AP019368.1"/>
</dbReference>
<gene>
    <name evidence="5" type="ORF">JCM31447_29310</name>
</gene>
<evidence type="ECO:0000256" key="1">
    <source>
        <dbReference type="ARBA" id="ARBA00007118"/>
    </source>
</evidence>
<evidence type="ECO:0000313" key="6">
    <source>
        <dbReference type="Proteomes" id="UP000291236"/>
    </source>
</evidence>
<sequence>MEFLEALSLRHACKVFDESRTVSEEDKRLIVEFGRQSPSSFGIEPWHFLVISDKNLRERLKPACWNQAQITTSSFIVVYLSYLPYHFRGDTPFLKQRLWRRSQDNERYKIMLDKVTDFLAAQDTQEWAKRQVYIPLANMLTGATTLRIDSCPIEGFDSEKLKPLLVEYINWNTFDLVAISAFGYRINEQPKKIREEVSSVITYIN</sequence>
<keyword evidence="6" id="KW-1185">Reference proteome</keyword>
<organism evidence="5 6">
    <name type="scientific">Fluviispira sanaruensis</name>
    <dbReference type="NCBI Taxonomy" id="2493639"/>
    <lineage>
        <taxon>Bacteria</taxon>
        <taxon>Pseudomonadati</taxon>
        <taxon>Bdellovibrionota</taxon>
        <taxon>Oligoflexia</taxon>
        <taxon>Silvanigrellales</taxon>
        <taxon>Silvanigrellaceae</taxon>
        <taxon>Fluviispira</taxon>
    </lineage>
</organism>
<dbReference type="GO" id="GO:0016491">
    <property type="term" value="F:oxidoreductase activity"/>
    <property type="evidence" value="ECO:0007669"/>
    <property type="project" value="UniProtKB-KW"/>
</dbReference>
<dbReference type="Pfam" id="PF00881">
    <property type="entry name" value="Nitroreductase"/>
    <property type="match status" value="1"/>
</dbReference>